<accession>A0ABU9GF29</accession>
<protein>
    <submittedName>
        <fullName evidence="1">Uncharacterized protein</fullName>
    </submittedName>
</protein>
<evidence type="ECO:0000313" key="1">
    <source>
        <dbReference type="EMBL" id="MEL0616335.1"/>
    </source>
</evidence>
<evidence type="ECO:0000313" key="2">
    <source>
        <dbReference type="Proteomes" id="UP001378242"/>
    </source>
</evidence>
<sequence length="237" mass="25144">MMFKSSIYDRLQQVRPAEPEAPVTKVRSDYRTDTLCLLDGVALTSAGAVAKGQLPSSAAAEISATLRGPDGYGLLVHEIALGQAGASPASGEQVARLDRRHQRLETLIQALIIDALLMLEALPEGAPFDIVLSAPIRHASLVEGFIARLRETVAATPFADALGSVTHRAVAEQDLHELLAAEASGGMPHVIWLSVDSLLFDSSVSELSRRGQLAYASRPSGLFPGEAVAALLFERLA</sequence>
<dbReference type="RefSeq" id="WP_341542073.1">
    <property type="nucleotide sequence ID" value="NZ_JBAKAP010000005.1"/>
</dbReference>
<feature type="non-terminal residue" evidence="1">
    <location>
        <position position="237"/>
    </location>
</feature>
<comment type="caution">
    <text evidence="1">The sequence shown here is derived from an EMBL/GenBank/DDBJ whole genome shotgun (WGS) entry which is preliminary data.</text>
</comment>
<organism evidence="1 2">
    <name type="scientific">Cobetia marina</name>
    <name type="common">Deleya marina</name>
    <dbReference type="NCBI Taxonomy" id="28258"/>
    <lineage>
        <taxon>Bacteria</taxon>
        <taxon>Pseudomonadati</taxon>
        <taxon>Pseudomonadota</taxon>
        <taxon>Gammaproteobacteria</taxon>
        <taxon>Oceanospirillales</taxon>
        <taxon>Halomonadaceae</taxon>
        <taxon>Cobetia</taxon>
    </lineage>
</organism>
<proteinExistence type="predicted"/>
<dbReference type="EMBL" id="JBAKAP010000005">
    <property type="protein sequence ID" value="MEL0616335.1"/>
    <property type="molecule type" value="Genomic_DNA"/>
</dbReference>
<gene>
    <name evidence="1" type="ORF">V6243_05775</name>
</gene>
<keyword evidence="2" id="KW-1185">Reference proteome</keyword>
<dbReference type="Proteomes" id="UP001378242">
    <property type="component" value="Unassembled WGS sequence"/>
</dbReference>
<reference evidence="1 2" key="1">
    <citation type="submission" date="2024-02" db="EMBL/GenBank/DDBJ databases">
        <title>Bacteria isolated from the canopy kelp, Nereocystis luetkeana.</title>
        <authorList>
            <person name="Pfister C.A."/>
            <person name="Younker I.T."/>
            <person name="Light S.H."/>
        </authorList>
    </citation>
    <scope>NUCLEOTIDE SEQUENCE [LARGE SCALE GENOMIC DNA]</scope>
    <source>
        <strain evidence="1 2">TI.5.07</strain>
    </source>
</reference>
<name>A0ABU9GF29_COBMA</name>